<reference evidence="4 5" key="1">
    <citation type="journal article" date="2018" name="Sci. Rep.">
        <title>Raphidocelis subcapitata (=Pseudokirchneriella subcapitata) provides an insight into genome evolution and environmental adaptations in the Sphaeropleales.</title>
        <authorList>
            <person name="Suzuki S."/>
            <person name="Yamaguchi H."/>
            <person name="Nakajima N."/>
            <person name="Kawachi M."/>
        </authorList>
    </citation>
    <scope>NUCLEOTIDE SEQUENCE [LARGE SCALE GENOMIC DNA]</scope>
    <source>
        <strain evidence="4 5">NIES-35</strain>
    </source>
</reference>
<dbReference type="InterPro" id="IPR000719">
    <property type="entry name" value="Prot_kinase_dom"/>
</dbReference>
<feature type="domain" description="Protein kinase" evidence="3">
    <location>
        <begin position="12"/>
        <end position="330"/>
    </location>
</feature>
<protein>
    <recommendedName>
        <fullName evidence="3">Protein kinase domain-containing protein</fullName>
    </recommendedName>
</protein>
<sequence length="814" mass="84303">MASLQSITNGFKSRLPRQSPSFYGAAADAVHRSGGEVDAEGAPPTWLNVAELDGKRYVIKWLRHDEVPLQEALLRNEIRAHRFFRHPSVPPLLDVVASARGDVGLVFPHAGAPLLGAVKAYDDDAPDDEYEAAVDFNDALARAAAETMVRVLSKLHKMGWSYCDLKIEQLVVDFDQDDQPIVSLVDFAAVTPFDSERFMTTTPCFAPPEAQRLMADGGSDLTSLFGPAYDAFGVAYVTYMVSTGGCDPWFATEADIEAHGGKAPYENAAAEDVGWCPYTAHNALSHPDRFAEVAAFGHVQSDLCELIEGGFEADPEARATLKDMADALAIDLEEEEEEEEDDDDGDDDGSGCGCEPGCGCRGALAAARGSALEAEARAARAEFEAEVAEEHRDRADALRIANLEAADELKRAAAAGRALTARMARLEADHATALAAARAEAAAARAEAAATRAGIEAARVEVEGALAEIEAGRARTEAARAQAEAARAQAERSLAVSEEARREAQAQSAERTATARAVLEGLMADLAAERQLSQSLAAEADEQRRAAAAARARLAAHEARAAAAGCVARVAASEARDAEPDDALSETEASDDDDADSGDDDDDEGGDVDSDCDGSQQGGGPPAPIAAPAMPVASGEPEVGDLAPGRGDGGAAQPPKVIGAASPVSAAAAANKAEAEGRGEQSGAPDGAFESDASEPVEQPPAAAIEPDGGSNGGVVFVVVSLPSGNAPSPKIGTKGGGLGGADSDGFVGGKAARKGSPLQRGWDRVCGATREAFAHNKKAPRRRREAPASKKHGKGFKGLLASIGGPCFGGMEV</sequence>
<feature type="compositionally biased region" description="Acidic residues" evidence="2">
    <location>
        <begin position="579"/>
        <end position="612"/>
    </location>
</feature>
<dbReference type="OrthoDB" id="10684439at2759"/>
<dbReference type="STRING" id="307507.A0A2V0P898"/>
<proteinExistence type="predicted"/>
<name>A0A2V0P898_9CHLO</name>
<feature type="compositionally biased region" description="Gly residues" evidence="2">
    <location>
        <begin position="734"/>
        <end position="749"/>
    </location>
</feature>
<dbReference type="GO" id="GO:0004672">
    <property type="term" value="F:protein kinase activity"/>
    <property type="evidence" value="ECO:0007669"/>
    <property type="project" value="InterPro"/>
</dbReference>
<evidence type="ECO:0000256" key="1">
    <source>
        <dbReference type="SAM" id="Coils"/>
    </source>
</evidence>
<feature type="compositionally biased region" description="Basic residues" evidence="2">
    <location>
        <begin position="776"/>
        <end position="796"/>
    </location>
</feature>
<evidence type="ECO:0000256" key="2">
    <source>
        <dbReference type="SAM" id="MobiDB-lite"/>
    </source>
</evidence>
<feature type="region of interest" description="Disordered" evidence="2">
    <location>
        <begin position="727"/>
        <end position="798"/>
    </location>
</feature>
<dbReference type="InParanoid" id="A0A2V0P898"/>
<comment type="caution">
    <text evidence="4">The sequence shown here is derived from an EMBL/GenBank/DDBJ whole genome shotgun (WGS) entry which is preliminary data.</text>
</comment>
<gene>
    <name evidence="4" type="ORF">Rsub_08967</name>
</gene>
<evidence type="ECO:0000259" key="3">
    <source>
        <dbReference type="PROSITE" id="PS50011"/>
    </source>
</evidence>
<accession>A0A2V0P898</accession>
<dbReference type="Proteomes" id="UP000247498">
    <property type="component" value="Unassembled WGS sequence"/>
</dbReference>
<organism evidence="4 5">
    <name type="scientific">Raphidocelis subcapitata</name>
    <dbReference type="NCBI Taxonomy" id="307507"/>
    <lineage>
        <taxon>Eukaryota</taxon>
        <taxon>Viridiplantae</taxon>
        <taxon>Chlorophyta</taxon>
        <taxon>core chlorophytes</taxon>
        <taxon>Chlorophyceae</taxon>
        <taxon>CS clade</taxon>
        <taxon>Sphaeropleales</taxon>
        <taxon>Selenastraceae</taxon>
        <taxon>Raphidocelis</taxon>
    </lineage>
</organism>
<keyword evidence="5" id="KW-1185">Reference proteome</keyword>
<dbReference type="Pfam" id="PF00069">
    <property type="entry name" value="Pkinase"/>
    <property type="match status" value="1"/>
</dbReference>
<dbReference type="PROSITE" id="PS50011">
    <property type="entry name" value="PROTEIN_KINASE_DOM"/>
    <property type="match status" value="1"/>
</dbReference>
<dbReference type="Gene3D" id="1.10.510.10">
    <property type="entry name" value="Transferase(Phosphotransferase) domain 1"/>
    <property type="match status" value="1"/>
</dbReference>
<dbReference type="SUPFAM" id="SSF56112">
    <property type="entry name" value="Protein kinase-like (PK-like)"/>
    <property type="match status" value="1"/>
</dbReference>
<dbReference type="AlphaFoldDB" id="A0A2V0P898"/>
<dbReference type="InterPro" id="IPR011009">
    <property type="entry name" value="Kinase-like_dom_sf"/>
</dbReference>
<keyword evidence="1" id="KW-0175">Coiled coil</keyword>
<evidence type="ECO:0000313" key="5">
    <source>
        <dbReference type="Proteomes" id="UP000247498"/>
    </source>
</evidence>
<dbReference type="GO" id="GO:0005524">
    <property type="term" value="F:ATP binding"/>
    <property type="evidence" value="ECO:0007669"/>
    <property type="project" value="InterPro"/>
</dbReference>
<dbReference type="EMBL" id="BDRX01000074">
    <property type="protein sequence ID" value="GBF96091.1"/>
    <property type="molecule type" value="Genomic_DNA"/>
</dbReference>
<feature type="compositionally biased region" description="Low complexity" evidence="2">
    <location>
        <begin position="660"/>
        <end position="672"/>
    </location>
</feature>
<dbReference type="SMART" id="SM00220">
    <property type="entry name" value="S_TKc"/>
    <property type="match status" value="1"/>
</dbReference>
<feature type="region of interest" description="Disordered" evidence="2">
    <location>
        <begin position="573"/>
        <end position="710"/>
    </location>
</feature>
<evidence type="ECO:0000313" key="4">
    <source>
        <dbReference type="EMBL" id="GBF96091.1"/>
    </source>
</evidence>
<feature type="coiled-coil region" evidence="1">
    <location>
        <begin position="466"/>
        <end position="507"/>
    </location>
</feature>